<dbReference type="SMART" id="SM00091">
    <property type="entry name" value="PAS"/>
    <property type="match status" value="1"/>
</dbReference>
<keyword evidence="8" id="KW-0902">Two-component regulatory system</keyword>
<dbReference type="InterPro" id="IPR036890">
    <property type="entry name" value="HATPase_C_sf"/>
</dbReference>
<dbReference type="SMART" id="SM00387">
    <property type="entry name" value="HATPase_c"/>
    <property type="match status" value="1"/>
</dbReference>
<evidence type="ECO:0000259" key="12">
    <source>
        <dbReference type="PROSITE" id="PS50112"/>
    </source>
</evidence>
<dbReference type="PANTHER" id="PTHR43065">
    <property type="entry name" value="SENSOR HISTIDINE KINASE"/>
    <property type="match status" value="1"/>
</dbReference>
<dbReference type="InterPro" id="IPR001789">
    <property type="entry name" value="Sig_transdc_resp-reg_receiver"/>
</dbReference>
<dbReference type="SUPFAM" id="SSF47384">
    <property type="entry name" value="Homodimeric domain of signal transducing histidine kinase"/>
    <property type="match status" value="1"/>
</dbReference>
<dbReference type="InterPro" id="IPR003594">
    <property type="entry name" value="HATPase_dom"/>
</dbReference>
<feature type="modified residue" description="4-aspartylphosphate" evidence="9">
    <location>
        <position position="66"/>
    </location>
</feature>
<evidence type="ECO:0000256" key="3">
    <source>
        <dbReference type="ARBA" id="ARBA00022553"/>
    </source>
</evidence>
<dbReference type="Gene3D" id="3.30.565.10">
    <property type="entry name" value="Histidine kinase-like ATPase, C-terminal domain"/>
    <property type="match status" value="1"/>
</dbReference>
<evidence type="ECO:0000256" key="4">
    <source>
        <dbReference type="ARBA" id="ARBA00022679"/>
    </source>
</evidence>
<evidence type="ECO:0000313" key="13">
    <source>
        <dbReference type="EMBL" id="TCK73835.1"/>
    </source>
</evidence>
<keyword evidence="6 13" id="KW-0418">Kinase</keyword>
<dbReference type="SUPFAM" id="SSF55785">
    <property type="entry name" value="PYP-like sensor domain (PAS domain)"/>
    <property type="match status" value="1"/>
</dbReference>
<dbReference type="Pfam" id="PF00512">
    <property type="entry name" value="HisKA"/>
    <property type="match status" value="1"/>
</dbReference>
<dbReference type="InterPro" id="IPR035965">
    <property type="entry name" value="PAS-like_dom_sf"/>
</dbReference>
<dbReference type="Pfam" id="PF02518">
    <property type="entry name" value="HATPase_c"/>
    <property type="match status" value="1"/>
</dbReference>
<evidence type="ECO:0000256" key="7">
    <source>
        <dbReference type="ARBA" id="ARBA00022840"/>
    </source>
</evidence>
<dbReference type="Pfam" id="PF13188">
    <property type="entry name" value="PAS_8"/>
    <property type="match status" value="1"/>
</dbReference>
<evidence type="ECO:0000256" key="5">
    <source>
        <dbReference type="ARBA" id="ARBA00022741"/>
    </source>
</evidence>
<evidence type="ECO:0000313" key="14">
    <source>
        <dbReference type="Proteomes" id="UP000295210"/>
    </source>
</evidence>
<feature type="domain" description="PAS" evidence="12">
    <location>
        <begin position="149"/>
        <end position="191"/>
    </location>
</feature>
<dbReference type="CDD" id="cd00082">
    <property type="entry name" value="HisKA"/>
    <property type="match status" value="1"/>
</dbReference>
<dbReference type="Gene3D" id="3.30.450.20">
    <property type="entry name" value="PAS domain"/>
    <property type="match status" value="1"/>
</dbReference>
<dbReference type="PANTHER" id="PTHR43065:SF46">
    <property type="entry name" value="C4-DICARBOXYLATE TRANSPORT SENSOR PROTEIN DCTB"/>
    <property type="match status" value="1"/>
</dbReference>
<dbReference type="InterPro" id="IPR000014">
    <property type="entry name" value="PAS"/>
</dbReference>
<organism evidence="13 14">
    <name type="scientific">Acidipila rosea</name>
    <dbReference type="NCBI Taxonomy" id="768535"/>
    <lineage>
        <taxon>Bacteria</taxon>
        <taxon>Pseudomonadati</taxon>
        <taxon>Acidobacteriota</taxon>
        <taxon>Terriglobia</taxon>
        <taxon>Terriglobales</taxon>
        <taxon>Acidobacteriaceae</taxon>
        <taxon>Acidipila</taxon>
    </lineage>
</organism>
<evidence type="ECO:0000256" key="8">
    <source>
        <dbReference type="ARBA" id="ARBA00023012"/>
    </source>
</evidence>
<keyword evidence="5" id="KW-0547">Nucleotide-binding</keyword>
<dbReference type="Gene3D" id="1.10.287.130">
    <property type="match status" value="1"/>
</dbReference>
<dbReference type="PROSITE" id="PS50109">
    <property type="entry name" value="HIS_KIN"/>
    <property type="match status" value="1"/>
</dbReference>
<feature type="domain" description="Response regulatory" evidence="11">
    <location>
        <begin position="13"/>
        <end position="131"/>
    </location>
</feature>
<gene>
    <name evidence="13" type="ORF">C7378_1451</name>
</gene>
<dbReference type="InterPro" id="IPR011006">
    <property type="entry name" value="CheY-like_superfamily"/>
</dbReference>
<dbReference type="CDD" id="cd00130">
    <property type="entry name" value="PAS"/>
    <property type="match status" value="1"/>
</dbReference>
<dbReference type="Proteomes" id="UP000295210">
    <property type="component" value="Unassembled WGS sequence"/>
</dbReference>
<evidence type="ECO:0000256" key="1">
    <source>
        <dbReference type="ARBA" id="ARBA00000085"/>
    </source>
</evidence>
<evidence type="ECO:0000259" key="10">
    <source>
        <dbReference type="PROSITE" id="PS50109"/>
    </source>
</evidence>
<evidence type="ECO:0000256" key="9">
    <source>
        <dbReference type="PROSITE-ProRule" id="PRU00169"/>
    </source>
</evidence>
<evidence type="ECO:0000259" key="11">
    <source>
        <dbReference type="PROSITE" id="PS50110"/>
    </source>
</evidence>
<dbReference type="PROSITE" id="PS50110">
    <property type="entry name" value="RESPONSE_REGULATORY"/>
    <property type="match status" value="1"/>
</dbReference>
<reference evidence="13 14" key="1">
    <citation type="submission" date="2019-03" db="EMBL/GenBank/DDBJ databases">
        <title>Genomic Encyclopedia of Type Strains, Phase IV (KMG-IV): sequencing the most valuable type-strain genomes for metagenomic binning, comparative biology and taxonomic classification.</title>
        <authorList>
            <person name="Goeker M."/>
        </authorList>
    </citation>
    <scope>NUCLEOTIDE SEQUENCE [LARGE SCALE GENOMIC DNA]</scope>
    <source>
        <strain evidence="13 14">DSM 103428</strain>
    </source>
</reference>
<protein>
    <recommendedName>
        <fullName evidence="2">histidine kinase</fullName>
        <ecNumber evidence="2">2.7.13.3</ecNumber>
    </recommendedName>
</protein>
<dbReference type="PRINTS" id="PR00344">
    <property type="entry name" value="BCTRLSENSOR"/>
</dbReference>
<proteinExistence type="predicted"/>
<dbReference type="InterPro" id="IPR036097">
    <property type="entry name" value="HisK_dim/P_sf"/>
</dbReference>
<dbReference type="EC" id="2.7.13.3" evidence="2"/>
<sequence length="517" mass="57194">MSAQQQLNAKPLTVLLVEDNEEDALLLERYLRRAALAPEITRVETTEEMAAALNSRGEGWDIVLADYNLPSFSAPAALEMLQTSGFDIPFIMMSGAVSEETAVAAMRAGAQDYVTKQNLARLVPAIEREVAEAAGRRRKRVAEQALRQSEQRFHRLVEAMPLALFICDSRGRIIYVNDGFESLLGFSRMDVEAGALTLERILEGSPESAMPLLKMWSQSGTTTFEIECSTKGRETVPVLIGASVLNPELPLEQRQIAAFLADLTEQKHSHEVLRRTEKLAAAGRLAASIAHEINNPLEAVTNCMYLLSKGNLDESARTYLELAQSELDRVTHITTQTLRFYRQSTRPVETDVHELLETVLALYDARLRSHSIKVTRQFHEVPLIIAYDGEVRQVLANLVGNSLDAMQQSGGRLLLRISRARDWKTGEPGVSVTVADTGPGMDSYTLGRIYEPFFSTKGITGTGLGLWVSYEIVRKHHGSLRVRTRQGVSSGTVFRLFMPLLPLALSSRSEDSLPASA</sequence>
<dbReference type="Gene3D" id="3.40.50.2300">
    <property type="match status" value="1"/>
</dbReference>
<name>A0A4R1L6N7_9BACT</name>
<evidence type="ECO:0000256" key="2">
    <source>
        <dbReference type="ARBA" id="ARBA00012438"/>
    </source>
</evidence>
<dbReference type="InterPro" id="IPR004358">
    <property type="entry name" value="Sig_transdc_His_kin-like_C"/>
</dbReference>
<comment type="caution">
    <text evidence="13">The sequence shown here is derived from an EMBL/GenBank/DDBJ whole genome shotgun (WGS) entry which is preliminary data.</text>
</comment>
<dbReference type="SMART" id="SM00448">
    <property type="entry name" value="REC"/>
    <property type="match status" value="1"/>
</dbReference>
<dbReference type="SMART" id="SM00388">
    <property type="entry name" value="HisKA"/>
    <property type="match status" value="1"/>
</dbReference>
<dbReference type="CDD" id="cd00156">
    <property type="entry name" value="REC"/>
    <property type="match status" value="1"/>
</dbReference>
<dbReference type="GO" id="GO:0005524">
    <property type="term" value="F:ATP binding"/>
    <property type="evidence" value="ECO:0007669"/>
    <property type="project" value="UniProtKB-KW"/>
</dbReference>
<feature type="domain" description="Histidine kinase" evidence="10">
    <location>
        <begin position="288"/>
        <end position="502"/>
    </location>
</feature>
<dbReference type="PROSITE" id="PS50112">
    <property type="entry name" value="PAS"/>
    <property type="match status" value="1"/>
</dbReference>
<comment type="catalytic activity">
    <reaction evidence="1">
        <text>ATP + protein L-histidine = ADP + protein N-phospho-L-histidine.</text>
        <dbReference type="EC" id="2.7.13.3"/>
    </reaction>
</comment>
<dbReference type="GO" id="GO:0000155">
    <property type="term" value="F:phosphorelay sensor kinase activity"/>
    <property type="evidence" value="ECO:0007669"/>
    <property type="project" value="InterPro"/>
</dbReference>
<dbReference type="AlphaFoldDB" id="A0A4R1L6N7"/>
<dbReference type="NCBIfam" id="TIGR00229">
    <property type="entry name" value="sensory_box"/>
    <property type="match status" value="1"/>
</dbReference>
<dbReference type="RefSeq" id="WP_131993981.1">
    <property type="nucleotide sequence ID" value="NZ_SMGK01000002.1"/>
</dbReference>
<keyword evidence="3 9" id="KW-0597">Phosphoprotein</keyword>
<accession>A0A4R1L6N7</accession>
<dbReference type="EMBL" id="SMGK01000002">
    <property type="protein sequence ID" value="TCK73835.1"/>
    <property type="molecule type" value="Genomic_DNA"/>
</dbReference>
<evidence type="ECO:0000256" key="6">
    <source>
        <dbReference type="ARBA" id="ARBA00022777"/>
    </source>
</evidence>
<dbReference type="InterPro" id="IPR005467">
    <property type="entry name" value="His_kinase_dom"/>
</dbReference>
<keyword evidence="14" id="KW-1185">Reference proteome</keyword>
<keyword evidence="4" id="KW-0808">Transferase</keyword>
<keyword evidence="7" id="KW-0067">ATP-binding</keyword>
<dbReference type="OrthoDB" id="9761263at2"/>
<dbReference type="SUPFAM" id="SSF55874">
    <property type="entry name" value="ATPase domain of HSP90 chaperone/DNA topoisomerase II/histidine kinase"/>
    <property type="match status" value="1"/>
</dbReference>
<dbReference type="InterPro" id="IPR003661">
    <property type="entry name" value="HisK_dim/P_dom"/>
</dbReference>
<dbReference type="SUPFAM" id="SSF52172">
    <property type="entry name" value="CheY-like"/>
    <property type="match status" value="1"/>
</dbReference>
<dbReference type="Pfam" id="PF00072">
    <property type="entry name" value="Response_reg"/>
    <property type="match status" value="1"/>
</dbReference>